<comment type="caution">
    <text evidence="3">The sequence shown here is derived from an EMBL/GenBank/DDBJ whole genome shotgun (WGS) entry which is preliminary data.</text>
</comment>
<dbReference type="SUPFAM" id="SSF81923">
    <property type="entry name" value="Double Clp-N motif"/>
    <property type="match status" value="1"/>
</dbReference>
<evidence type="ECO:0000256" key="1">
    <source>
        <dbReference type="PROSITE-ProRule" id="PRU01251"/>
    </source>
</evidence>
<dbReference type="InterPro" id="IPR004176">
    <property type="entry name" value="Clp_R_N"/>
</dbReference>
<feature type="domain" description="Clp R" evidence="2">
    <location>
        <begin position="1"/>
        <end position="72"/>
    </location>
</feature>
<name>A0A2U1EYY4_9PSEU</name>
<dbReference type="RefSeq" id="WP_116710490.1">
    <property type="nucleotide sequence ID" value="NZ_QEKW01000016.1"/>
</dbReference>
<dbReference type="PROSITE" id="PS51903">
    <property type="entry name" value="CLP_R"/>
    <property type="match status" value="1"/>
</dbReference>
<dbReference type="Proteomes" id="UP000245639">
    <property type="component" value="Unassembled WGS sequence"/>
</dbReference>
<accession>A0A2U1EYY4</accession>
<gene>
    <name evidence="3" type="ORF">C8D89_11656</name>
</gene>
<reference evidence="3 4" key="1">
    <citation type="submission" date="2018-04" db="EMBL/GenBank/DDBJ databases">
        <title>Genomic Encyclopedia of Type Strains, Phase IV (KMG-IV): sequencing the most valuable type-strain genomes for metagenomic binning, comparative biology and taxonomic classification.</title>
        <authorList>
            <person name="Goeker M."/>
        </authorList>
    </citation>
    <scope>NUCLEOTIDE SEQUENCE [LARGE SCALE GENOMIC DNA]</scope>
    <source>
        <strain evidence="3 4">DSM 45771</strain>
    </source>
</reference>
<dbReference type="OrthoDB" id="3628183at2"/>
<evidence type="ECO:0000313" key="3">
    <source>
        <dbReference type="EMBL" id="PVZ04950.1"/>
    </source>
</evidence>
<evidence type="ECO:0000313" key="4">
    <source>
        <dbReference type="Proteomes" id="UP000245639"/>
    </source>
</evidence>
<dbReference type="Pfam" id="PF02861">
    <property type="entry name" value="Clp_N"/>
    <property type="match status" value="1"/>
</dbReference>
<dbReference type="AlphaFoldDB" id="A0A2U1EYY4"/>
<sequence>MSTQRHGDERDTWDGLAQARREAARRGDRWVGTQHLLLALLARPEGEAQRVLRDAGVTRVQCELALAGLHGPTAPATHTDPRDVDVARRAQVLLDRAARTTAGGGITDEALLAVLLVDDDPGLARTVLNYLGVGRGLARVLTRQP</sequence>
<dbReference type="EMBL" id="QEKW01000016">
    <property type="protein sequence ID" value="PVZ04950.1"/>
    <property type="molecule type" value="Genomic_DNA"/>
</dbReference>
<evidence type="ECO:0000259" key="2">
    <source>
        <dbReference type="PROSITE" id="PS51903"/>
    </source>
</evidence>
<keyword evidence="4" id="KW-1185">Reference proteome</keyword>
<organism evidence="3 4">
    <name type="scientific">Actinomycetospora cinnamomea</name>
    <dbReference type="NCBI Taxonomy" id="663609"/>
    <lineage>
        <taxon>Bacteria</taxon>
        <taxon>Bacillati</taxon>
        <taxon>Actinomycetota</taxon>
        <taxon>Actinomycetes</taxon>
        <taxon>Pseudonocardiales</taxon>
        <taxon>Pseudonocardiaceae</taxon>
        <taxon>Actinomycetospora</taxon>
    </lineage>
</organism>
<proteinExistence type="predicted"/>
<keyword evidence="1" id="KW-0677">Repeat</keyword>
<protein>
    <submittedName>
        <fullName evidence="3">ClpA/ClpB-like protein</fullName>
    </submittedName>
</protein>
<dbReference type="InterPro" id="IPR036628">
    <property type="entry name" value="Clp_N_dom_sf"/>
</dbReference>
<dbReference type="Gene3D" id="1.10.1780.10">
    <property type="entry name" value="Clp, N-terminal domain"/>
    <property type="match status" value="1"/>
</dbReference>